<organism evidence="7">
    <name type="scientific">freshwater metagenome</name>
    <dbReference type="NCBI Taxonomy" id="449393"/>
    <lineage>
        <taxon>unclassified sequences</taxon>
        <taxon>metagenomes</taxon>
        <taxon>ecological metagenomes</taxon>
    </lineage>
</organism>
<keyword evidence="4" id="KW-0720">Serine protease</keyword>
<dbReference type="InterPro" id="IPR023828">
    <property type="entry name" value="Peptidase_S8_Ser-AS"/>
</dbReference>
<dbReference type="Pfam" id="PF00082">
    <property type="entry name" value="Peptidase_S8"/>
    <property type="match status" value="1"/>
</dbReference>
<evidence type="ECO:0000256" key="4">
    <source>
        <dbReference type="ARBA" id="ARBA00022825"/>
    </source>
</evidence>
<evidence type="ECO:0000313" key="7">
    <source>
        <dbReference type="EMBL" id="CAB4881866.1"/>
    </source>
</evidence>
<dbReference type="PANTHER" id="PTHR43806">
    <property type="entry name" value="PEPTIDASE S8"/>
    <property type="match status" value="1"/>
</dbReference>
<reference evidence="7" key="1">
    <citation type="submission" date="2020-05" db="EMBL/GenBank/DDBJ databases">
        <authorList>
            <person name="Chiriac C."/>
            <person name="Salcher M."/>
            <person name="Ghai R."/>
            <person name="Kavagutti S V."/>
        </authorList>
    </citation>
    <scope>NUCLEOTIDE SEQUENCE</scope>
</reference>
<name>A0A6J7EFZ8_9ZZZZ</name>
<evidence type="ECO:0000256" key="1">
    <source>
        <dbReference type="ARBA" id="ARBA00011073"/>
    </source>
</evidence>
<dbReference type="InterPro" id="IPR054399">
    <property type="entry name" value="Fervidolysin-like_N_prodom"/>
</dbReference>
<dbReference type="InterPro" id="IPR000209">
    <property type="entry name" value="Peptidase_S8/S53_dom"/>
</dbReference>
<evidence type="ECO:0000256" key="2">
    <source>
        <dbReference type="ARBA" id="ARBA00022670"/>
    </source>
</evidence>
<dbReference type="InterPro" id="IPR036852">
    <property type="entry name" value="Peptidase_S8/S53_dom_sf"/>
</dbReference>
<dbReference type="PROSITE" id="PS00136">
    <property type="entry name" value="SUBTILASE_ASP"/>
    <property type="match status" value="1"/>
</dbReference>
<dbReference type="AlphaFoldDB" id="A0A6J7EFZ8"/>
<dbReference type="Gene3D" id="3.40.50.200">
    <property type="entry name" value="Peptidase S8/S53 domain"/>
    <property type="match status" value="1"/>
</dbReference>
<dbReference type="InterPro" id="IPR015500">
    <property type="entry name" value="Peptidase_S8_subtilisin-rel"/>
</dbReference>
<dbReference type="PROSITE" id="PS51892">
    <property type="entry name" value="SUBTILASE"/>
    <property type="match status" value="1"/>
</dbReference>
<comment type="similarity">
    <text evidence="1">Belongs to the peptidase S8 family.</text>
</comment>
<keyword evidence="2" id="KW-0645">Protease</keyword>
<dbReference type="SUPFAM" id="SSF52743">
    <property type="entry name" value="Subtilisin-like"/>
    <property type="match status" value="1"/>
</dbReference>
<accession>A0A6J7EFZ8</accession>
<sequence length="452" mass="46505">MMTKPNFPILLTVASIVLLGLSPAASASDAAVPGQVIVGYSSGTGAVAQDSIAAAAGSTPGQQVSPRSQVVTVKPGESTSDVIRRLRGMSGVRYAVPNLIAHSTSAGWMPNDFGRVRRSTGWSVSQWNFMRVSGVDAPDAWANLRAARHPGGSGVTIAVIDSGVAYTNWGKFKRSPDFAGTKFTSPYDFILRNRYPLDRNGHGTHVTGTIAESTNNKAYMTGLAFGATIMPLRVLDAEGSGDSADIAEAIRYAANHGAKVINLSIEFDPGTTAEDIPDVVSAIDYATGHGALVVAAAGNDRNSSVTYPAMVTNAIAVGATTEHRCLAEYSNYGTGLDIVAPGGGADANVVGDVHCKPDGQSGRDIVQLGLARGRNGASTVPYHFVYDAEDGTSMAAPHVSATAALIIASGLLGAHPTAADVRAQLLASADPTSKPSVYGAGLVDAARATSDH</sequence>
<feature type="domain" description="Fervidolysin-like N-terminal prodomain" evidence="6">
    <location>
        <begin position="26"/>
        <end position="98"/>
    </location>
</feature>
<gene>
    <name evidence="7" type="ORF">UFOPK3444_01511</name>
</gene>
<dbReference type="Pfam" id="PF22148">
    <property type="entry name" value="Fervidolysin_NPro-like"/>
    <property type="match status" value="1"/>
</dbReference>
<evidence type="ECO:0000256" key="3">
    <source>
        <dbReference type="ARBA" id="ARBA00022801"/>
    </source>
</evidence>
<keyword evidence="3" id="KW-0378">Hydrolase</keyword>
<dbReference type="InterPro" id="IPR050131">
    <property type="entry name" value="Peptidase_S8_subtilisin-like"/>
</dbReference>
<protein>
    <submittedName>
        <fullName evidence="7">Unannotated protein</fullName>
    </submittedName>
</protein>
<dbReference type="GO" id="GO:0006508">
    <property type="term" value="P:proteolysis"/>
    <property type="evidence" value="ECO:0007669"/>
    <property type="project" value="UniProtKB-KW"/>
</dbReference>
<evidence type="ECO:0000259" key="6">
    <source>
        <dbReference type="Pfam" id="PF22148"/>
    </source>
</evidence>
<dbReference type="PANTHER" id="PTHR43806:SF11">
    <property type="entry name" value="CEREVISIN-RELATED"/>
    <property type="match status" value="1"/>
</dbReference>
<proteinExistence type="inferred from homology"/>
<dbReference type="GO" id="GO:0004252">
    <property type="term" value="F:serine-type endopeptidase activity"/>
    <property type="evidence" value="ECO:0007669"/>
    <property type="project" value="InterPro"/>
</dbReference>
<dbReference type="PRINTS" id="PR00723">
    <property type="entry name" value="SUBTILISIN"/>
</dbReference>
<evidence type="ECO:0000259" key="5">
    <source>
        <dbReference type="Pfam" id="PF00082"/>
    </source>
</evidence>
<dbReference type="EMBL" id="CAFBLU010000041">
    <property type="protein sequence ID" value="CAB4881866.1"/>
    <property type="molecule type" value="Genomic_DNA"/>
</dbReference>
<feature type="domain" description="Peptidase S8/S53" evidence="5">
    <location>
        <begin position="152"/>
        <end position="441"/>
    </location>
</feature>
<dbReference type="InterPro" id="IPR023827">
    <property type="entry name" value="Peptidase_S8_Asp-AS"/>
</dbReference>
<dbReference type="PROSITE" id="PS00138">
    <property type="entry name" value="SUBTILASE_SER"/>
    <property type="match status" value="1"/>
</dbReference>